<dbReference type="InterPro" id="IPR000845">
    <property type="entry name" value="Nucleoside_phosphorylase_d"/>
</dbReference>
<dbReference type="SUPFAM" id="SSF53167">
    <property type="entry name" value="Purine and uridine phosphorylases"/>
    <property type="match status" value="1"/>
</dbReference>
<accession>A0A1G6I6R0</accession>
<keyword evidence="4" id="KW-0378">Hydrolase</keyword>
<dbReference type="UniPathway" id="UPA00904">
    <property type="reaction ID" value="UER00871"/>
</dbReference>
<comment type="pathway">
    <text evidence="1">Amino-acid biosynthesis; L-methionine biosynthesis via salvage pathway; S-methyl-5-thio-alpha-D-ribose 1-phosphate from S-methyl-5'-thioadenosine (hydrolase route): step 1/2.</text>
</comment>
<proteinExistence type="predicted"/>
<dbReference type="EMBL" id="FMZL01000002">
    <property type="protein sequence ID" value="SDC02130.1"/>
    <property type="molecule type" value="Genomic_DNA"/>
</dbReference>
<dbReference type="PANTHER" id="PTHR46832:SF1">
    <property type="entry name" value="5'-METHYLTHIOADENOSINE_S-ADENOSYLHOMOCYSTEINE NUCLEOSIDASE"/>
    <property type="match status" value="1"/>
</dbReference>
<dbReference type="EC" id="3.2.2.9" evidence="2"/>
<evidence type="ECO:0000313" key="8">
    <source>
        <dbReference type="Proteomes" id="UP000198528"/>
    </source>
</evidence>
<dbReference type="AlphaFoldDB" id="A0A1G6I6R0"/>
<organism evidence="7 8">
    <name type="scientific">Parafannyhessea umbonata</name>
    <dbReference type="NCBI Taxonomy" id="604330"/>
    <lineage>
        <taxon>Bacteria</taxon>
        <taxon>Bacillati</taxon>
        <taxon>Actinomycetota</taxon>
        <taxon>Coriobacteriia</taxon>
        <taxon>Coriobacteriales</taxon>
        <taxon>Atopobiaceae</taxon>
        <taxon>Parafannyhessea</taxon>
    </lineage>
</organism>
<feature type="domain" description="Nucleoside phosphorylase" evidence="6">
    <location>
        <begin position="3"/>
        <end position="227"/>
    </location>
</feature>
<dbReference type="PANTHER" id="PTHR46832">
    <property type="entry name" value="5'-METHYLTHIOADENOSINE/S-ADENOSYLHOMOCYSTEINE NUCLEOSIDASE"/>
    <property type="match status" value="1"/>
</dbReference>
<dbReference type="GO" id="GO:0008782">
    <property type="term" value="F:adenosylhomocysteine nucleosidase activity"/>
    <property type="evidence" value="ECO:0007669"/>
    <property type="project" value="UniProtKB-EC"/>
</dbReference>
<dbReference type="CDD" id="cd09008">
    <property type="entry name" value="MTAN"/>
    <property type="match status" value="1"/>
</dbReference>
<evidence type="ECO:0000313" key="7">
    <source>
        <dbReference type="EMBL" id="SDC02130.1"/>
    </source>
</evidence>
<evidence type="ECO:0000256" key="4">
    <source>
        <dbReference type="ARBA" id="ARBA00022801"/>
    </source>
</evidence>
<sequence>MALGIIGAMDVEVELLRAHLDGVRVTCVGGMEFSEGRLGGTDAIVVRCGVGSINAAMCAQTLAVRFGADRVVNTGVAGSLDARVGIGDVVVSTDAVNYDMDVQNLGYRPGQCPGMDTLAFAADPALRQAAVCAARAVAPEAGVFEGRVASGDKFVHEDAMRRWIAEEFGALCCEMEGAAIAQACHVNGIPFAIVRTISDEANGASATDYPAFERKMALRCAAIVERMAAGLA</sequence>
<dbReference type="STRING" id="604330.SAMN04489857_0224"/>
<dbReference type="Proteomes" id="UP000198528">
    <property type="component" value="Unassembled WGS sequence"/>
</dbReference>
<dbReference type="GO" id="GO:0019509">
    <property type="term" value="P:L-methionine salvage from methylthioadenosine"/>
    <property type="evidence" value="ECO:0007669"/>
    <property type="project" value="UniProtKB-UniPathway"/>
</dbReference>
<dbReference type="GO" id="GO:0019284">
    <property type="term" value="P:L-methionine salvage from S-adenosylmethionine"/>
    <property type="evidence" value="ECO:0007669"/>
    <property type="project" value="TreeGrafter"/>
</dbReference>
<dbReference type="InterPro" id="IPR035994">
    <property type="entry name" value="Nucleoside_phosphorylase_sf"/>
</dbReference>
<dbReference type="Gene3D" id="3.40.50.1580">
    <property type="entry name" value="Nucleoside phosphorylase domain"/>
    <property type="match status" value="1"/>
</dbReference>
<gene>
    <name evidence="7" type="ORF">SAMN04487824_10240</name>
</gene>
<evidence type="ECO:0000256" key="5">
    <source>
        <dbReference type="ARBA" id="ARBA00023167"/>
    </source>
</evidence>
<dbReference type="InterPro" id="IPR010049">
    <property type="entry name" value="MTA_SAH_Nsdase"/>
</dbReference>
<dbReference type="GO" id="GO:0009164">
    <property type="term" value="P:nucleoside catabolic process"/>
    <property type="evidence" value="ECO:0007669"/>
    <property type="project" value="InterPro"/>
</dbReference>
<evidence type="ECO:0000256" key="2">
    <source>
        <dbReference type="ARBA" id="ARBA00011974"/>
    </source>
</evidence>
<protein>
    <recommendedName>
        <fullName evidence="2">adenosylhomocysteine nucleosidase</fullName>
        <ecNumber evidence="2">3.2.2.9</ecNumber>
    </recommendedName>
</protein>
<evidence type="ECO:0000259" key="6">
    <source>
        <dbReference type="Pfam" id="PF01048"/>
    </source>
</evidence>
<name>A0A1G6I6R0_9ACTN</name>
<evidence type="ECO:0000256" key="3">
    <source>
        <dbReference type="ARBA" id="ARBA00022605"/>
    </source>
</evidence>
<dbReference type="RefSeq" id="WP_090844788.1">
    <property type="nucleotide sequence ID" value="NZ_FMZL01000002.1"/>
</dbReference>
<keyword evidence="5" id="KW-0486">Methionine biosynthesis</keyword>
<dbReference type="Pfam" id="PF01048">
    <property type="entry name" value="PNP_UDP_1"/>
    <property type="match status" value="1"/>
</dbReference>
<keyword evidence="8" id="KW-1185">Reference proteome</keyword>
<dbReference type="GO" id="GO:0008930">
    <property type="term" value="F:methylthioadenosine nucleosidase activity"/>
    <property type="evidence" value="ECO:0007669"/>
    <property type="project" value="InterPro"/>
</dbReference>
<dbReference type="NCBIfam" id="TIGR01704">
    <property type="entry name" value="MTA_SAH-Nsdase"/>
    <property type="match status" value="1"/>
</dbReference>
<evidence type="ECO:0000256" key="1">
    <source>
        <dbReference type="ARBA" id="ARBA00004945"/>
    </source>
</evidence>
<dbReference type="GO" id="GO:0005829">
    <property type="term" value="C:cytosol"/>
    <property type="evidence" value="ECO:0007669"/>
    <property type="project" value="TreeGrafter"/>
</dbReference>
<keyword evidence="3" id="KW-0028">Amino-acid biosynthesis</keyword>
<reference evidence="8" key="1">
    <citation type="submission" date="2016-10" db="EMBL/GenBank/DDBJ databases">
        <authorList>
            <person name="Varghese N."/>
            <person name="Submissions S."/>
        </authorList>
    </citation>
    <scope>NUCLEOTIDE SEQUENCE [LARGE SCALE GENOMIC DNA]</scope>
    <source>
        <strain evidence="8">DSM 22619</strain>
    </source>
</reference>
<dbReference type="NCBIfam" id="NF004079">
    <property type="entry name" value="PRK05584.1"/>
    <property type="match status" value="1"/>
</dbReference>